<evidence type="ECO:0000256" key="3">
    <source>
        <dbReference type="ARBA" id="ARBA00022801"/>
    </source>
</evidence>
<feature type="domain" description="Peptidase M20 dimerisation" evidence="4">
    <location>
        <begin position="194"/>
        <end position="349"/>
    </location>
</feature>
<dbReference type="GO" id="GO:0046872">
    <property type="term" value="F:metal ion binding"/>
    <property type="evidence" value="ECO:0007669"/>
    <property type="project" value="UniProtKB-KW"/>
</dbReference>
<dbReference type="NCBIfam" id="NF005034">
    <property type="entry name" value="PRK06446.1"/>
    <property type="match status" value="1"/>
</dbReference>
<reference evidence="5" key="1">
    <citation type="submission" date="2020-10" db="EMBL/GenBank/DDBJ databases">
        <title>Ca. Dormibacterota MAGs.</title>
        <authorList>
            <person name="Montgomery K."/>
        </authorList>
    </citation>
    <scope>NUCLEOTIDE SEQUENCE [LARGE SCALE GENOMIC DNA]</scope>
    <source>
        <strain evidence="5">SC8812_S17_10</strain>
    </source>
</reference>
<dbReference type="GO" id="GO:0006508">
    <property type="term" value="P:proteolysis"/>
    <property type="evidence" value="ECO:0007669"/>
    <property type="project" value="UniProtKB-KW"/>
</dbReference>
<name>A0A934K1D0_9BACT</name>
<comment type="caution">
    <text evidence="5">The sequence shown here is derived from an EMBL/GenBank/DDBJ whole genome shotgun (WGS) entry which is preliminary data.</text>
</comment>
<gene>
    <name evidence="5" type="ORF">JF922_08385</name>
</gene>
<dbReference type="EMBL" id="JAEKNR010000094">
    <property type="protein sequence ID" value="MBJ7598089.1"/>
    <property type="molecule type" value="Genomic_DNA"/>
</dbReference>
<proteinExistence type="predicted"/>
<dbReference type="Pfam" id="PF07687">
    <property type="entry name" value="M20_dimer"/>
    <property type="match status" value="1"/>
</dbReference>
<protein>
    <submittedName>
        <fullName evidence="5">M20/M25/M40 family metallo-hydrolase</fullName>
    </submittedName>
</protein>
<keyword evidence="1" id="KW-0645">Protease</keyword>
<evidence type="ECO:0000313" key="6">
    <source>
        <dbReference type="Proteomes" id="UP000612893"/>
    </source>
</evidence>
<dbReference type="GO" id="GO:0009089">
    <property type="term" value="P:lysine biosynthetic process via diaminopimelate"/>
    <property type="evidence" value="ECO:0007669"/>
    <property type="project" value="TreeGrafter"/>
</dbReference>
<dbReference type="Proteomes" id="UP000612893">
    <property type="component" value="Unassembled WGS sequence"/>
</dbReference>
<dbReference type="InterPro" id="IPR051458">
    <property type="entry name" value="Cyt/Met_Dipeptidase"/>
</dbReference>
<evidence type="ECO:0000313" key="5">
    <source>
        <dbReference type="EMBL" id="MBJ7598089.1"/>
    </source>
</evidence>
<dbReference type="GO" id="GO:0009014">
    <property type="term" value="F:succinyl-diaminopimelate desuccinylase activity"/>
    <property type="evidence" value="ECO:0007669"/>
    <property type="project" value="TreeGrafter"/>
</dbReference>
<keyword evidence="2" id="KW-0479">Metal-binding</keyword>
<dbReference type="GO" id="GO:0008233">
    <property type="term" value="F:peptidase activity"/>
    <property type="evidence" value="ECO:0007669"/>
    <property type="project" value="UniProtKB-KW"/>
</dbReference>
<organism evidence="5 6">
    <name type="scientific">Candidatus Nephthysia bennettiae</name>
    <dbReference type="NCBI Taxonomy" id="3127016"/>
    <lineage>
        <taxon>Bacteria</taxon>
        <taxon>Bacillati</taxon>
        <taxon>Candidatus Dormiibacterota</taxon>
        <taxon>Candidatus Dormibacteria</taxon>
        <taxon>Candidatus Dormibacterales</taxon>
        <taxon>Candidatus Dormibacteraceae</taxon>
        <taxon>Candidatus Nephthysia</taxon>
    </lineage>
</organism>
<evidence type="ECO:0000259" key="4">
    <source>
        <dbReference type="Pfam" id="PF07687"/>
    </source>
</evidence>
<keyword evidence="6" id="KW-1185">Reference proteome</keyword>
<dbReference type="AlphaFoldDB" id="A0A934K1D0"/>
<dbReference type="SUPFAM" id="SSF53187">
    <property type="entry name" value="Zn-dependent exopeptidases"/>
    <property type="match status" value="1"/>
</dbReference>
<dbReference type="Gene3D" id="3.40.630.10">
    <property type="entry name" value="Zn peptidases"/>
    <property type="match status" value="1"/>
</dbReference>
<dbReference type="PANTHER" id="PTHR43270:SF8">
    <property type="entry name" value="DI- AND TRIPEPTIDASE DUG2-RELATED"/>
    <property type="match status" value="1"/>
</dbReference>
<dbReference type="Gene3D" id="3.30.70.360">
    <property type="match status" value="1"/>
</dbReference>
<dbReference type="Pfam" id="PF01546">
    <property type="entry name" value="Peptidase_M20"/>
    <property type="match status" value="1"/>
</dbReference>
<evidence type="ECO:0000256" key="1">
    <source>
        <dbReference type="ARBA" id="ARBA00022670"/>
    </source>
</evidence>
<dbReference type="PANTHER" id="PTHR43270">
    <property type="entry name" value="BETA-ALA-HIS DIPEPTIDASE"/>
    <property type="match status" value="1"/>
</dbReference>
<evidence type="ECO:0000256" key="2">
    <source>
        <dbReference type="ARBA" id="ARBA00022723"/>
    </source>
</evidence>
<dbReference type="RefSeq" id="WP_338200820.1">
    <property type="nucleotide sequence ID" value="NZ_JAEKNR010000094.1"/>
</dbReference>
<dbReference type="GO" id="GO:0005829">
    <property type="term" value="C:cytosol"/>
    <property type="evidence" value="ECO:0007669"/>
    <property type="project" value="TreeGrafter"/>
</dbReference>
<dbReference type="InterPro" id="IPR011650">
    <property type="entry name" value="Peptidase_M20_dimer"/>
</dbReference>
<sequence>MNDRFAAVDRHVAQHLDGWLAELTALCRVPSVSARHEGVDECAVLVADLLVSRGFRAEVVPSDGHPVVLAHAEGANPDRTMLLYNHYDVQPPEPLELWESPPFQPEVRDGKVFARGAKDDKGELVARLAAIDALLAVDGRLPCNLIWLVEGEEEVGSPNLPAFVERHADRLHCDGAIWEEGGTDAEGRPQLTLGARGLLYVELGVRALSRDGHSGNANLVPNAAWRLVWALATLKGPDERVRIPGFHDRLRPLTKRQHQLLEALPSQEVATRESFGLEGLLLGRTGLEATSATFEPTCNIAGLNAGYQGEGSKTVIPAVASAKLDFRLLPDQDPMEVAALLRRHLDEQGFADVAIKVDSGERAALVDPDDTLVRLTAETAEEVYGKPALLVPMSGGTTPKYLFTEKGVPVVTPGVGFGASNLAHSPNENVRIVDLQSAARHVARVLARFAER</sequence>
<keyword evidence="3" id="KW-0378">Hydrolase</keyword>
<accession>A0A934K1D0</accession>
<dbReference type="InterPro" id="IPR002933">
    <property type="entry name" value="Peptidase_M20"/>
</dbReference>